<reference evidence="1 2" key="1">
    <citation type="journal article" date="2016" name="Int. J. Syst. Evol. Microbiol.">
        <title>Desulfotomaculum ferrireducens sp. nov., a moderately thermophilic sulfate-reducing and dissimilatory Fe(III)-reducing bacterium isolated from compost.</title>
        <authorList>
            <person name="Yang G."/>
            <person name="Guo J."/>
            <person name="Zhuang L."/>
            <person name="Yuan Y."/>
            <person name="Zhou S."/>
        </authorList>
    </citation>
    <scope>NUCLEOTIDE SEQUENCE [LARGE SCALE GENOMIC DNA]</scope>
    <source>
        <strain evidence="1 2">GSS09</strain>
    </source>
</reference>
<evidence type="ECO:0000313" key="1">
    <source>
        <dbReference type="EMBL" id="AQS60472.1"/>
    </source>
</evidence>
<gene>
    <name evidence="1" type="ORF">B0537_02570</name>
</gene>
<protein>
    <submittedName>
        <fullName evidence="1">Transcriptional regulator</fullName>
    </submittedName>
</protein>
<accession>A0A1S6J0D0</accession>
<dbReference type="EMBL" id="CP019698">
    <property type="protein sequence ID" value="AQS60472.1"/>
    <property type="molecule type" value="Genomic_DNA"/>
</dbReference>
<dbReference type="AlphaFoldDB" id="A0A1S6J0D0"/>
<organism evidence="1 2">
    <name type="scientific">Desulforamulus ferrireducens</name>
    <dbReference type="NCBI Taxonomy" id="1833852"/>
    <lineage>
        <taxon>Bacteria</taxon>
        <taxon>Bacillati</taxon>
        <taxon>Bacillota</taxon>
        <taxon>Clostridia</taxon>
        <taxon>Eubacteriales</taxon>
        <taxon>Peptococcaceae</taxon>
        <taxon>Desulforamulus</taxon>
    </lineage>
</organism>
<dbReference type="KEGG" id="dfg:B0537_02570"/>
<proteinExistence type="predicted"/>
<evidence type="ECO:0000313" key="2">
    <source>
        <dbReference type="Proteomes" id="UP000189464"/>
    </source>
</evidence>
<keyword evidence="2" id="KW-1185">Reference proteome</keyword>
<name>A0A1S6J0D0_9FIRM</name>
<sequence length="205" mass="23242">METEESNGKVKVYTIASLGWFAFENNIFTKTSGSGAIPTVITFAKNEKGEYALLTYEEPQDGAYYVASLKKMFPRMLQARVLDAQSEYANLAQQQEAQAAAYLKGIGREAQVSAAHVEKELADIDVQAKNKLFAELTKDDEFLNNCPYWLGTREQIEDGVRYIYETSQSKTKDGYHRITFRKLTEDHRVVKEQSYKIVGSEPVLE</sequence>
<dbReference type="Proteomes" id="UP000189464">
    <property type="component" value="Chromosome"/>
</dbReference>